<dbReference type="SUPFAM" id="SSF48695">
    <property type="entry name" value="Multiheme cytochromes"/>
    <property type="match status" value="1"/>
</dbReference>
<organism evidence="2">
    <name type="scientific">marine metagenome</name>
    <dbReference type="NCBI Taxonomy" id="408172"/>
    <lineage>
        <taxon>unclassified sequences</taxon>
        <taxon>metagenomes</taxon>
        <taxon>ecological metagenomes</taxon>
    </lineage>
</organism>
<evidence type="ECO:0000313" key="2">
    <source>
        <dbReference type="EMBL" id="SVA40992.1"/>
    </source>
</evidence>
<dbReference type="AlphaFoldDB" id="A0A381VL14"/>
<accession>A0A381VL14</accession>
<reference evidence="2" key="1">
    <citation type="submission" date="2018-05" db="EMBL/GenBank/DDBJ databases">
        <authorList>
            <person name="Lanie J.A."/>
            <person name="Ng W.-L."/>
            <person name="Kazmierczak K.M."/>
            <person name="Andrzejewski T.M."/>
            <person name="Davidsen T.M."/>
            <person name="Wayne K.J."/>
            <person name="Tettelin H."/>
            <person name="Glass J.I."/>
            <person name="Rusch D."/>
            <person name="Podicherti R."/>
            <person name="Tsui H.-C.T."/>
            <person name="Winkler M.E."/>
        </authorList>
    </citation>
    <scope>NUCLEOTIDE SEQUENCE</scope>
</reference>
<feature type="region of interest" description="Disordered" evidence="1">
    <location>
        <begin position="51"/>
        <end position="70"/>
    </location>
</feature>
<protein>
    <submittedName>
        <fullName evidence="2">Uncharacterized protein</fullName>
    </submittedName>
</protein>
<sequence>MTPSPDDPTKNNLPFEIDKDSVINKPVVEGEGSVKPEPIDSEILNKDVVEAPSKDPFVEGEGSVKPEPIDSEILNKDVVEAPSKDPFVEGEGSVKPEPIDSEILNKDTIEAPSKKSVIEGESLVESPATVPMVLEKGMVTVPPRDKKKFIDAGDFRDPFKLLREERESAGKVLKPGVTVDGIQFNSYNDSDLFIEKVYRDPRFRIKDVFGKVDHLEGGGCLYCHQGIERISENHKFRCTKCHEGNRRRRTLPAAHKNLISNPSDLDHAPKYCGKCHMDQIEQVEQSNMATGKSIIDVTRYAWGAQEEGENLYSLRPKEEDGEHFLPNPSEGEPVDAFLRTKCMRCHLQSEAPHRPGDYRAGGCAACHMIYSNDGHTLTQDRAIQSKVRKTRAEGEGRFKRKFAAKSLKNSRAYPVMHKFTTAIPSVQCEHCHNTNGIGNEFEGLFSP</sequence>
<gene>
    <name evidence="2" type="ORF">METZ01_LOCUS93846</name>
</gene>
<name>A0A381VL14_9ZZZZ</name>
<evidence type="ECO:0000256" key="1">
    <source>
        <dbReference type="SAM" id="MobiDB-lite"/>
    </source>
</evidence>
<dbReference type="Gene3D" id="1.10.780.10">
    <property type="entry name" value="Hydroxylamine Oxidoreductase, Chain A, domain 1"/>
    <property type="match status" value="1"/>
</dbReference>
<feature type="non-terminal residue" evidence="2">
    <location>
        <position position="447"/>
    </location>
</feature>
<proteinExistence type="predicted"/>
<dbReference type="EMBL" id="UINC01009132">
    <property type="protein sequence ID" value="SVA40992.1"/>
    <property type="molecule type" value="Genomic_DNA"/>
</dbReference>
<dbReference type="InterPro" id="IPR036280">
    <property type="entry name" value="Multihaem_cyt_sf"/>
</dbReference>